<dbReference type="Proteomes" id="UP001519273">
    <property type="component" value="Unassembled WGS sequence"/>
</dbReference>
<organism evidence="1 2">
    <name type="scientific">Paenibacillus sediminis</name>
    <dbReference type="NCBI Taxonomy" id="664909"/>
    <lineage>
        <taxon>Bacteria</taxon>
        <taxon>Bacillati</taxon>
        <taxon>Bacillota</taxon>
        <taxon>Bacilli</taxon>
        <taxon>Bacillales</taxon>
        <taxon>Paenibacillaceae</taxon>
        <taxon>Paenibacillus</taxon>
    </lineage>
</organism>
<evidence type="ECO:0000313" key="1">
    <source>
        <dbReference type="EMBL" id="MBP1938055.1"/>
    </source>
</evidence>
<proteinExistence type="predicted"/>
<name>A0ABS4H6B2_9BACL</name>
<comment type="caution">
    <text evidence="1">The sequence shown here is derived from an EMBL/GenBank/DDBJ whole genome shotgun (WGS) entry which is preliminary data.</text>
</comment>
<dbReference type="Pfam" id="PF14038">
    <property type="entry name" value="YqzE"/>
    <property type="match status" value="1"/>
</dbReference>
<gene>
    <name evidence="1" type="ORF">J2Z20_002973</name>
</gene>
<accession>A0ABS4H6B2</accession>
<sequence length="77" mass="9585">MASKIKGDELLKYITEQVVTYIDTPKDIRREKRLQTRESWQYRWFGMIPFSIHLWVDRTRLRREQKKHLPHKVKEFV</sequence>
<evidence type="ECO:0000313" key="2">
    <source>
        <dbReference type="Proteomes" id="UP001519273"/>
    </source>
</evidence>
<evidence type="ECO:0008006" key="3">
    <source>
        <dbReference type="Google" id="ProtNLM"/>
    </source>
</evidence>
<dbReference type="InterPro" id="IPR025622">
    <property type="entry name" value="YqzE"/>
</dbReference>
<keyword evidence="2" id="KW-1185">Reference proteome</keyword>
<protein>
    <recommendedName>
        <fullName evidence="3">YqzE family protein</fullName>
    </recommendedName>
</protein>
<reference evidence="1 2" key="1">
    <citation type="submission" date="2021-03" db="EMBL/GenBank/DDBJ databases">
        <title>Genomic Encyclopedia of Type Strains, Phase IV (KMG-IV): sequencing the most valuable type-strain genomes for metagenomic binning, comparative biology and taxonomic classification.</title>
        <authorList>
            <person name="Goeker M."/>
        </authorList>
    </citation>
    <scope>NUCLEOTIDE SEQUENCE [LARGE SCALE GENOMIC DNA]</scope>
    <source>
        <strain evidence="1 2">DSM 23491</strain>
    </source>
</reference>
<dbReference type="RefSeq" id="WP_209851842.1">
    <property type="nucleotide sequence ID" value="NZ_CBCRVE010000004.1"/>
</dbReference>
<dbReference type="EMBL" id="JAGGKP010000010">
    <property type="protein sequence ID" value="MBP1938055.1"/>
    <property type="molecule type" value="Genomic_DNA"/>
</dbReference>